<keyword evidence="14" id="KW-0325">Glycoprotein</keyword>
<feature type="disulfide bond" evidence="19">
    <location>
        <begin position="201"/>
        <end position="226"/>
    </location>
</feature>
<dbReference type="PRINTS" id="PR00461">
    <property type="entry name" value="PLPEROXIDASE"/>
</dbReference>
<dbReference type="GO" id="GO:0140825">
    <property type="term" value="F:lactoperoxidase activity"/>
    <property type="evidence" value="ECO:0007669"/>
    <property type="project" value="UniProtKB-EC"/>
</dbReference>
<evidence type="ECO:0000256" key="10">
    <source>
        <dbReference type="ARBA" id="ARBA00022837"/>
    </source>
</evidence>
<feature type="site" description="Transition state stabilizer" evidence="18">
    <location>
        <position position="63"/>
    </location>
</feature>
<accession>A0ABD3E2C3</accession>
<dbReference type="GO" id="GO:0020037">
    <property type="term" value="F:heme binding"/>
    <property type="evidence" value="ECO:0007669"/>
    <property type="project" value="UniProtKB-UniRule"/>
</dbReference>
<dbReference type="PRINTS" id="PR00458">
    <property type="entry name" value="PEROXIDASE"/>
</dbReference>
<feature type="binding site" evidence="16">
    <location>
        <position position="164"/>
    </location>
    <ligand>
        <name>substrate</name>
    </ligand>
</feature>
<comment type="similarity">
    <text evidence="20">Belongs to the peroxidase family. Classical plant (class III) peroxidase subfamily.</text>
</comment>
<protein>
    <recommendedName>
        <fullName evidence="5 20">Peroxidase</fullName>
        <ecNumber evidence="5 20">1.11.1.7</ecNumber>
    </recommendedName>
</protein>
<feature type="binding site" evidence="17">
    <location>
        <position position="244"/>
    </location>
    <ligand>
        <name>Ca(2+)</name>
        <dbReference type="ChEBI" id="CHEBI:29108"/>
        <label>2</label>
    </ligand>
</feature>
<keyword evidence="9 20" id="KW-0732">Signal</keyword>
<feature type="binding site" evidence="17">
    <location>
        <position position="73"/>
    </location>
    <ligand>
        <name>Ca(2+)</name>
        <dbReference type="ChEBI" id="CHEBI:29108"/>
        <label>1</label>
    </ligand>
</feature>
<evidence type="ECO:0000256" key="13">
    <source>
        <dbReference type="ARBA" id="ARBA00023157"/>
    </source>
</evidence>
<feature type="chain" id="PRO_5044530553" description="Peroxidase" evidence="20">
    <location>
        <begin position="27"/>
        <end position="321"/>
    </location>
</feature>
<dbReference type="InterPro" id="IPR000823">
    <property type="entry name" value="Peroxidase_pln"/>
</dbReference>
<evidence type="ECO:0000256" key="20">
    <source>
        <dbReference type="RuleBase" id="RU362060"/>
    </source>
</evidence>
<dbReference type="GO" id="GO:0046872">
    <property type="term" value="F:metal ion binding"/>
    <property type="evidence" value="ECO:0007669"/>
    <property type="project" value="UniProtKB-UniRule"/>
</dbReference>
<evidence type="ECO:0000256" key="1">
    <source>
        <dbReference type="ARBA" id="ARBA00000189"/>
    </source>
</evidence>
<keyword evidence="13 19" id="KW-1015">Disulfide bond</keyword>
<comment type="subcellular location">
    <subcellularLocation>
        <location evidence="3 20">Secreted</location>
    </subcellularLocation>
</comment>
<evidence type="ECO:0000313" key="23">
    <source>
        <dbReference type="Proteomes" id="UP001632038"/>
    </source>
</evidence>
<dbReference type="Pfam" id="PF00141">
    <property type="entry name" value="peroxidase"/>
    <property type="match status" value="1"/>
</dbReference>
<dbReference type="InterPro" id="IPR033905">
    <property type="entry name" value="Secretory_peroxidase"/>
</dbReference>
<evidence type="ECO:0000256" key="6">
    <source>
        <dbReference type="ARBA" id="ARBA00022559"/>
    </source>
</evidence>
<evidence type="ECO:0000256" key="19">
    <source>
        <dbReference type="PIRSR" id="PIRSR600823-5"/>
    </source>
</evidence>
<feature type="binding site" description="axial binding residue" evidence="17">
    <location>
        <position position="194"/>
    </location>
    <ligand>
        <name>heme b</name>
        <dbReference type="ChEBI" id="CHEBI:60344"/>
    </ligand>
    <ligandPart>
        <name>Fe</name>
        <dbReference type="ChEBI" id="CHEBI:18248"/>
    </ligandPart>
</feature>
<feature type="binding site" evidence="17">
    <location>
        <position position="77"/>
    </location>
    <ligand>
        <name>Ca(2+)</name>
        <dbReference type="ChEBI" id="CHEBI:29108"/>
        <label>1</label>
    </ligand>
</feature>
<keyword evidence="8 17" id="KW-0479">Metal-binding</keyword>
<dbReference type="EMBL" id="JAVIJP010000007">
    <property type="protein sequence ID" value="KAL3648658.1"/>
    <property type="molecule type" value="Genomic_DNA"/>
</dbReference>
<dbReference type="GO" id="GO:0042744">
    <property type="term" value="P:hydrogen peroxide catabolic process"/>
    <property type="evidence" value="ECO:0007669"/>
    <property type="project" value="UniProtKB-KW"/>
</dbReference>
<evidence type="ECO:0000256" key="12">
    <source>
        <dbReference type="ARBA" id="ARBA00023004"/>
    </source>
</evidence>
<evidence type="ECO:0000256" key="7">
    <source>
        <dbReference type="ARBA" id="ARBA00022617"/>
    </source>
</evidence>
<evidence type="ECO:0000256" key="3">
    <source>
        <dbReference type="ARBA" id="ARBA00004613"/>
    </source>
</evidence>
<dbReference type="PROSITE" id="PS00435">
    <property type="entry name" value="PEROXIDASE_1"/>
    <property type="match status" value="1"/>
</dbReference>
<evidence type="ECO:0000256" key="2">
    <source>
        <dbReference type="ARBA" id="ARBA00002322"/>
    </source>
</evidence>
<evidence type="ECO:0000256" key="18">
    <source>
        <dbReference type="PIRSR" id="PIRSR600823-4"/>
    </source>
</evidence>
<keyword evidence="10 17" id="KW-0106">Calcium</keyword>
<feature type="signal peptide" evidence="20">
    <location>
        <begin position="1"/>
        <end position="26"/>
    </location>
</feature>
<dbReference type="GO" id="GO:0005576">
    <property type="term" value="C:extracellular region"/>
    <property type="evidence" value="ECO:0007669"/>
    <property type="project" value="UniProtKB-SubCell"/>
</dbReference>
<evidence type="ECO:0000256" key="4">
    <source>
        <dbReference type="ARBA" id="ARBA00006873"/>
    </source>
</evidence>
<feature type="disulfide bond" evidence="19">
    <location>
        <begin position="69"/>
        <end position="74"/>
    </location>
</feature>
<dbReference type="InterPro" id="IPR010255">
    <property type="entry name" value="Haem_peroxidase_sf"/>
</dbReference>
<gene>
    <name evidence="22" type="ORF">CASFOL_005061</name>
</gene>
<evidence type="ECO:0000256" key="15">
    <source>
        <dbReference type="PIRSR" id="PIRSR600823-1"/>
    </source>
</evidence>
<feature type="binding site" evidence="17">
    <location>
        <position position="249"/>
    </location>
    <ligand>
        <name>Ca(2+)</name>
        <dbReference type="ChEBI" id="CHEBI:29108"/>
        <label>2</label>
    </ligand>
</feature>
<sequence>MNYFPSYKAIIITLAILLVSLSSSSALSHDFYKDTCPNLFSTVKCAVQDAIKNETRMGASLLRLHFHDCFVNGCDASILLDDVAGSIIGEKNGGANINSLRGFEVIDTIKSAVEAECPATVSCADIITIVARDSVVELGGRSWKVELGRRDSLNASLAAANTLPAPTLSLANLTARFNQLNLSITDLVALSGAHTIGQARCSSFKSRIYNDTNIDNDFAIERQANCSSTSGPGDNNASPLDLTTPEIFDNSYYTNLIANKGLLHSDQELFNGGPTDSIVMRYSKDMNEFNKAFAKAMIKMGRISPLLGDQGQIRIDCRKLN</sequence>
<feature type="binding site" evidence="17">
    <location>
        <position position="195"/>
    </location>
    <ligand>
        <name>Ca(2+)</name>
        <dbReference type="ChEBI" id="CHEBI:29108"/>
        <label>2</label>
    </ligand>
</feature>
<keyword evidence="23" id="KW-1185">Reference proteome</keyword>
<evidence type="ECO:0000256" key="8">
    <source>
        <dbReference type="ARBA" id="ARBA00022723"/>
    </source>
</evidence>
<keyword evidence="7 20" id="KW-0349">Heme</keyword>
<feature type="active site" description="Proton acceptor" evidence="15">
    <location>
        <position position="67"/>
    </location>
</feature>
<evidence type="ECO:0000313" key="22">
    <source>
        <dbReference type="EMBL" id="KAL3648658.1"/>
    </source>
</evidence>
<dbReference type="PROSITE" id="PS50873">
    <property type="entry name" value="PEROXIDASE_4"/>
    <property type="match status" value="1"/>
</dbReference>
<dbReference type="Gene3D" id="1.10.420.10">
    <property type="entry name" value="Peroxidase, domain 2"/>
    <property type="match status" value="1"/>
</dbReference>
<keyword evidence="20" id="KW-0964">Secreted</keyword>
<dbReference type="Gene3D" id="1.10.520.10">
    <property type="match status" value="1"/>
</dbReference>
<evidence type="ECO:0000256" key="16">
    <source>
        <dbReference type="PIRSR" id="PIRSR600823-2"/>
    </source>
</evidence>
<evidence type="ECO:0000256" key="11">
    <source>
        <dbReference type="ARBA" id="ARBA00023002"/>
    </source>
</evidence>
<feature type="disulfide bond" evidence="19">
    <location>
        <begin position="123"/>
        <end position="317"/>
    </location>
</feature>
<reference evidence="23" key="1">
    <citation type="journal article" date="2024" name="IScience">
        <title>Strigolactones Initiate the Formation of Haustorium-like Structures in Castilleja.</title>
        <authorList>
            <person name="Buerger M."/>
            <person name="Peterson D."/>
            <person name="Chory J."/>
        </authorList>
    </citation>
    <scope>NUCLEOTIDE SEQUENCE [LARGE SCALE GENOMIC DNA]</scope>
</reference>
<dbReference type="CDD" id="cd00693">
    <property type="entry name" value="secretory_peroxidase"/>
    <property type="match status" value="1"/>
</dbReference>
<feature type="domain" description="Plant heme peroxidase family profile" evidence="21">
    <location>
        <begin position="26"/>
        <end position="321"/>
    </location>
</feature>
<feature type="binding site" evidence="17">
    <location>
        <position position="241"/>
    </location>
    <ligand>
        <name>Ca(2+)</name>
        <dbReference type="ChEBI" id="CHEBI:29108"/>
        <label>2</label>
    </ligand>
</feature>
<dbReference type="GO" id="GO:0006979">
    <property type="term" value="P:response to oxidative stress"/>
    <property type="evidence" value="ECO:0007669"/>
    <property type="project" value="UniProtKB-UniRule"/>
</dbReference>
<dbReference type="Proteomes" id="UP001632038">
    <property type="component" value="Unassembled WGS sequence"/>
</dbReference>
<keyword evidence="6 20" id="KW-0575">Peroxidase</keyword>
<dbReference type="PANTHER" id="PTHR31388">
    <property type="entry name" value="PEROXIDASE 72-RELATED"/>
    <property type="match status" value="1"/>
</dbReference>
<dbReference type="InterPro" id="IPR002016">
    <property type="entry name" value="Haem_peroxidase"/>
</dbReference>
<keyword evidence="12 17" id="KW-0408">Iron</keyword>
<name>A0ABD3E2C3_9LAMI</name>
<comment type="similarity">
    <text evidence="4">Belongs to the peroxidase family. Ascorbate peroxidase subfamily.</text>
</comment>
<dbReference type="FunFam" id="1.10.520.10:FF:000009">
    <property type="entry name" value="Peroxidase"/>
    <property type="match status" value="1"/>
</dbReference>
<evidence type="ECO:0000256" key="5">
    <source>
        <dbReference type="ARBA" id="ARBA00012313"/>
    </source>
</evidence>
<dbReference type="PANTHER" id="PTHR31388:SF5">
    <property type="entry name" value="PEROXIDASE"/>
    <property type="match status" value="1"/>
</dbReference>
<dbReference type="AlphaFoldDB" id="A0ABD3E2C3"/>
<feature type="binding site" evidence="17">
    <location>
        <position position="71"/>
    </location>
    <ligand>
        <name>Ca(2+)</name>
        <dbReference type="ChEBI" id="CHEBI:29108"/>
        <label>1</label>
    </ligand>
</feature>
<comment type="cofactor">
    <cofactor evidence="17 20">
        <name>Ca(2+)</name>
        <dbReference type="ChEBI" id="CHEBI:29108"/>
    </cofactor>
    <text evidence="17 20">Binds 2 calcium ions per subunit.</text>
</comment>
<comment type="cofactor">
    <cofactor evidence="17 20">
        <name>heme b</name>
        <dbReference type="ChEBI" id="CHEBI:60344"/>
    </cofactor>
    <text evidence="17 20">Binds 1 heme b (iron(II)-protoporphyrin IX) group per subunit.</text>
</comment>
<dbReference type="FunFam" id="1.10.420.10:FF:000006">
    <property type="entry name" value="Peroxidase"/>
    <property type="match status" value="1"/>
</dbReference>
<dbReference type="InterPro" id="IPR019794">
    <property type="entry name" value="Peroxidases_AS"/>
</dbReference>
<dbReference type="InterPro" id="IPR019793">
    <property type="entry name" value="Peroxidases_heam-ligand_BS"/>
</dbReference>
<feature type="binding site" evidence="17">
    <location>
        <position position="75"/>
    </location>
    <ligand>
        <name>Ca(2+)</name>
        <dbReference type="ChEBI" id="CHEBI:29108"/>
        <label>1</label>
    </ligand>
</feature>
<evidence type="ECO:0000256" key="17">
    <source>
        <dbReference type="PIRSR" id="PIRSR600823-3"/>
    </source>
</evidence>
<comment type="caution">
    <text evidence="22">The sequence shown here is derived from an EMBL/GenBank/DDBJ whole genome shotgun (WGS) entry which is preliminary data.</text>
</comment>
<keyword evidence="11 20" id="KW-0560">Oxidoreductase</keyword>
<feature type="disulfide bond" evidence="19">
    <location>
        <begin position="36"/>
        <end position="117"/>
    </location>
</feature>
<dbReference type="PROSITE" id="PS00436">
    <property type="entry name" value="PEROXIDASE_2"/>
    <property type="match status" value="1"/>
</dbReference>
<feature type="binding site" evidence="17">
    <location>
        <position position="90"/>
    </location>
    <ligand>
        <name>Ca(2+)</name>
        <dbReference type="ChEBI" id="CHEBI:29108"/>
        <label>1</label>
    </ligand>
</feature>
<dbReference type="SUPFAM" id="SSF48113">
    <property type="entry name" value="Heme-dependent peroxidases"/>
    <property type="match status" value="1"/>
</dbReference>
<keyword evidence="20" id="KW-0376">Hydrogen peroxide</keyword>
<proteinExistence type="inferred from homology"/>
<evidence type="ECO:0000256" key="9">
    <source>
        <dbReference type="ARBA" id="ARBA00022729"/>
    </source>
</evidence>
<evidence type="ECO:0000256" key="14">
    <source>
        <dbReference type="ARBA" id="ARBA00023180"/>
    </source>
</evidence>
<dbReference type="EC" id="1.11.1.7" evidence="5 20"/>
<comment type="catalytic activity">
    <reaction evidence="1 20">
        <text>2 a phenolic donor + H2O2 = 2 a phenolic radical donor + 2 H2O</text>
        <dbReference type="Rhea" id="RHEA:56136"/>
        <dbReference type="ChEBI" id="CHEBI:15377"/>
        <dbReference type="ChEBI" id="CHEBI:16240"/>
        <dbReference type="ChEBI" id="CHEBI:139520"/>
        <dbReference type="ChEBI" id="CHEBI:139521"/>
        <dbReference type="EC" id="1.11.1.7"/>
    </reaction>
</comment>
<organism evidence="22 23">
    <name type="scientific">Castilleja foliolosa</name>
    <dbReference type="NCBI Taxonomy" id="1961234"/>
    <lineage>
        <taxon>Eukaryota</taxon>
        <taxon>Viridiplantae</taxon>
        <taxon>Streptophyta</taxon>
        <taxon>Embryophyta</taxon>
        <taxon>Tracheophyta</taxon>
        <taxon>Spermatophyta</taxon>
        <taxon>Magnoliopsida</taxon>
        <taxon>eudicotyledons</taxon>
        <taxon>Gunneridae</taxon>
        <taxon>Pentapetalae</taxon>
        <taxon>asterids</taxon>
        <taxon>lamiids</taxon>
        <taxon>Lamiales</taxon>
        <taxon>Orobanchaceae</taxon>
        <taxon>Pedicularideae</taxon>
        <taxon>Castillejinae</taxon>
        <taxon>Castilleja</taxon>
    </lineage>
</organism>
<evidence type="ECO:0000259" key="21">
    <source>
        <dbReference type="PROSITE" id="PS50873"/>
    </source>
</evidence>
<comment type="function">
    <text evidence="2">Removal of H(2)O(2), oxidation of toxic reductants, biosynthesis and degradation of lignin, suberization, auxin catabolism, response to environmental stresses such as wounding, pathogen attack and oxidative stress. These functions might be dependent on each isozyme/isoform in each plant tissue.</text>
</comment>
<feature type="binding site" evidence="17">
    <location>
        <position position="68"/>
    </location>
    <ligand>
        <name>Ca(2+)</name>
        <dbReference type="ChEBI" id="CHEBI:29108"/>
        <label>1</label>
    </ligand>
</feature>